<keyword evidence="2 3" id="KW-0040">ANK repeat</keyword>
<accession>A0A1V0QFX1</accession>
<dbReference type="Gene3D" id="1.25.40.20">
    <property type="entry name" value="Ankyrin repeat-containing domain"/>
    <property type="match status" value="3"/>
</dbReference>
<dbReference type="Pfam" id="PF09372">
    <property type="entry name" value="PRANC"/>
    <property type="match status" value="1"/>
</dbReference>
<dbReference type="InterPro" id="IPR051165">
    <property type="entry name" value="Multifunctional_ANK_Repeat"/>
</dbReference>
<dbReference type="EMBL" id="KX857215">
    <property type="protein sequence ID" value="ARE67225.1"/>
    <property type="molecule type" value="Genomic_DNA"/>
</dbReference>
<dbReference type="Pfam" id="PF13637">
    <property type="entry name" value="Ank_4"/>
    <property type="match status" value="1"/>
</dbReference>
<evidence type="ECO:0000256" key="3">
    <source>
        <dbReference type="PROSITE-ProRule" id="PRU00023"/>
    </source>
</evidence>
<sequence length="586" mass="65728">MDLDTLYVSMYLDSDHDTLLALKSLKYFSDNDDIDDELETIELDDDCGVYPGIYSPRMPLHQAIEARRANIVEALLKQNAYTANSVDKYSKFYPLHVLTSVPETEAVIDRIVYSMQNTATMIKNINTVNYKNIISEIKHRAKKMYLHKSTFIEIIKEVLRGNTEISDDDLKRMENTVKQNELKISELLFSKGADIDAMDKNGYTPLRNAVINGNLELTKLFISRNADITLYYDGFTIFEVSALSPNVDVVKEIVRTYGCNVHSDILIDASERGHASVIKYLLDIGLNIKTNSCGETPLHRAASVGSSEVVDVLLSYGAEVNVRDVIGNTPLISASAYTDTTKLLIEKGANIHISDNNGYTALHNAARYGSLESIDLFLSYGIDVDIKDKIGNTPLFYASPYPDVVKALLEKGANPNTVNSRGLTPLSRTIDISDLSTQHIVSHIMLLEYRDTFNSQISTVNANLIKNNVSINEMKVSCKKELERMKSIHINSKYSLITFITTDNVKLLSKLVRNTVIDSIDTTCFQIYGPLIKRSINTAIELCNKFDTVMSMLSSVLEDTCWKMLPVEIQRQILFMLEESELPVVS</sequence>
<dbReference type="PRINTS" id="PR01415">
    <property type="entry name" value="ANKYRIN"/>
</dbReference>
<dbReference type="SUPFAM" id="SSF48403">
    <property type="entry name" value="Ankyrin repeat"/>
    <property type="match status" value="2"/>
</dbReference>
<name>A0A1V0QFX1_CNPV</name>
<dbReference type="Pfam" id="PF12796">
    <property type="entry name" value="Ank_2"/>
    <property type="match status" value="2"/>
</dbReference>
<proteinExistence type="predicted"/>
<organism evidence="5">
    <name type="scientific">Shearwaterpox virus</name>
    <dbReference type="NCBI Taxonomy" id="1974596"/>
    <lineage>
        <taxon>Viruses</taxon>
        <taxon>Varidnaviria</taxon>
        <taxon>Bamfordvirae</taxon>
        <taxon>Nucleocytoviricota</taxon>
        <taxon>Pokkesviricetes</taxon>
        <taxon>Chitovirales</taxon>
        <taxon>Poxviridae</taxon>
        <taxon>Chordopoxvirinae</taxon>
        <taxon>Avipoxvirus</taxon>
        <taxon>Avipoxvirus canarypox</taxon>
        <taxon>Canarypox virus</taxon>
    </lineage>
</organism>
<dbReference type="InterPro" id="IPR036770">
    <property type="entry name" value="Ankyrin_rpt-contain_sf"/>
</dbReference>
<evidence type="ECO:0000256" key="2">
    <source>
        <dbReference type="ARBA" id="ARBA00023043"/>
    </source>
</evidence>
<dbReference type="PROSITE" id="PS50088">
    <property type="entry name" value="ANK_REPEAT"/>
    <property type="match status" value="3"/>
</dbReference>
<feature type="repeat" description="ANK" evidence="3">
    <location>
        <begin position="201"/>
        <end position="233"/>
    </location>
</feature>
<protein>
    <submittedName>
        <fullName evidence="5">SWPV2-ORF007</fullName>
    </submittedName>
</protein>
<feature type="repeat" description="ANK" evidence="3">
    <location>
        <begin position="293"/>
        <end position="325"/>
    </location>
</feature>
<evidence type="ECO:0000313" key="5">
    <source>
        <dbReference type="EMBL" id="ARE67225.1"/>
    </source>
</evidence>
<gene>
    <name evidence="5" type="primary">SWPV2-007</name>
</gene>
<evidence type="ECO:0000256" key="1">
    <source>
        <dbReference type="ARBA" id="ARBA00022737"/>
    </source>
</evidence>
<evidence type="ECO:0000259" key="4">
    <source>
        <dbReference type="Pfam" id="PF09372"/>
    </source>
</evidence>
<dbReference type="PANTHER" id="PTHR24123">
    <property type="entry name" value="ANKYRIN REPEAT-CONTAINING"/>
    <property type="match status" value="1"/>
</dbReference>
<dbReference type="PROSITE" id="PS50297">
    <property type="entry name" value="ANK_REP_REGION"/>
    <property type="match status" value="3"/>
</dbReference>
<feature type="repeat" description="ANK" evidence="3">
    <location>
        <begin position="357"/>
        <end position="389"/>
    </location>
</feature>
<keyword evidence="1" id="KW-0677">Repeat</keyword>
<reference evidence="5" key="1">
    <citation type="journal article" date="2017" name="BMC Genomics">
        <title>Genomic characterization of two novel pathogenic avipoxviruses isolated from pacific shearwaters (Ardenna spp.).</title>
        <authorList>
            <person name="Sarker S."/>
            <person name="Das S."/>
            <person name="Lavers J.L."/>
            <person name="Hutton I."/>
            <person name="Helbig K."/>
            <person name="Imbery J."/>
            <person name="Upton C."/>
            <person name="Raidal S.R."/>
        </authorList>
    </citation>
    <scope>NUCLEOTIDE SEQUENCE [LARGE SCALE GENOMIC DNA]</scope>
    <source>
        <strain evidence="5">SWPV-2</strain>
    </source>
</reference>
<dbReference type="Proteomes" id="UP000319767">
    <property type="component" value="Segment"/>
</dbReference>
<dbReference type="InterPro" id="IPR002110">
    <property type="entry name" value="Ankyrin_rpt"/>
</dbReference>
<feature type="domain" description="PRANC" evidence="4">
    <location>
        <begin position="492"/>
        <end position="582"/>
    </location>
</feature>
<dbReference type="InterPro" id="IPR018272">
    <property type="entry name" value="PRANC_domain"/>
</dbReference>
<dbReference type="SMART" id="SM00248">
    <property type="entry name" value="ANK"/>
    <property type="match status" value="8"/>
</dbReference>
<dbReference type="PANTHER" id="PTHR24123:SF33">
    <property type="entry name" value="PROTEIN HOS4"/>
    <property type="match status" value="1"/>
</dbReference>